<comment type="caution">
    <text evidence="1">The sequence shown here is derived from an EMBL/GenBank/DDBJ whole genome shotgun (WGS) entry which is preliminary data.</text>
</comment>
<sequence>MNKVSFLVLKDLTGYATIEDVYERYSELTELKFFHNQYINKEFLQDKVRDESYDFRLNSE</sequence>
<reference evidence="1" key="1">
    <citation type="submission" date="2020-08" db="EMBL/GenBank/DDBJ databases">
        <title>Genome public.</title>
        <authorList>
            <person name="Liu C."/>
            <person name="Sun Q."/>
        </authorList>
    </citation>
    <scope>NUCLEOTIDE SEQUENCE</scope>
    <source>
        <strain evidence="1">NSJ-55</strain>
    </source>
</reference>
<dbReference type="EMBL" id="JACOPF010000001">
    <property type="protein sequence ID" value="MBC5687501.1"/>
    <property type="molecule type" value="Genomic_DNA"/>
</dbReference>
<evidence type="ECO:0000313" key="1">
    <source>
        <dbReference type="EMBL" id="MBC5687501.1"/>
    </source>
</evidence>
<dbReference type="Proteomes" id="UP000652477">
    <property type="component" value="Unassembled WGS sequence"/>
</dbReference>
<proteinExistence type="predicted"/>
<evidence type="ECO:0000313" key="2">
    <source>
        <dbReference type="Proteomes" id="UP000652477"/>
    </source>
</evidence>
<keyword evidence="2" id="KW-1185">Reference proteome</keyword>
<dbReference type="AlphaFoldDB" id="A0A923LG50"/>
<name>A0A923LG50_9FIRM</name>
<accession>A0A923LG50</accession>
<organism evidence="1 2">
    <name type="scientific">Mediterraneibacter hominis</name>
    <dbReference type="NCBI Taxonomy" id="2763054"/>
    <lineage>
        <taxon>Bacteria</taxon>
        <taxon>Bacillati</taxon>
        <taxon>Bacillota</taxon>
        <taxon>Clostridia</taxon>
        <taxon>Lachnospirales</taxon>
        <taxon>Lachnospiraceae</taxon>
        <taxon>Mediterraneibacter</taxon>
    </lineage>
</organism>
<gene>
    <name evidence="1" type="ORF">H8S37_00945</name>
</gene>
<protein>
    <submittedName>
        <fullName evidence="1">Uncharacterized protein</fullName>
    </submittedName>
</protein>